<evidence type="ECO:0000256" key="1">
    <source>
        <dbReference type="ARBA" id="ARBA00013258"/>
    </source>
</evidence>
<evidence type="ECO:0000256" key="5">
    <source>
        <dbReference type="ARBA" id="ARBA00048462"/>
    </source>
</evidence>
<dbReference type="PIRSF" id="PIRSF000446">
    <property type="entry name" value="Mct"/>
    <property type="match status" value="1"/>
</dbReference>
<dbReference type="SUPFAM" id="SSF52151">
    <property type="entry name" value="FabD/lysophospholipase-like"/>
    <property type="match status" value="1"/>
</dbReference>
<protein>
    <recommendedName>
        <fullName evidence="2 6">Malonyl CoA-acyl carrier protein transacylase</fullName>
        <ecNumber evidence="1 6">2.3.1.39</ecNumber>
    </recommendedName>
</protein>
<dbReference type="PANTHER" id="PTHR42681:SF1">
    <property type="entry name" value="MALONYL-COA-ACYL CARRIER PROTEIN TRANSACYLASE, MITOCHONDRIAL"/>
    <property type="match status" value="1"/>
</dbReference>
<evidence type="ECO:0000313" key="10">
    <source>
        <dbReference type="Proteomes" id="UP000309215"/>
    </source>
</evidence>
<dbReference type="SMART" id="SM00827">
    <property type="entry name" value="PKS_AT"/>
    <property type="match status" value="1"/>
</dbReference>
<dbReference type="FunFam" id="3.30.70.250:FF:000001">
    <property type="entry name" value="Malonyl CoA-acyl carrier protein transacylase"/>
    <property type="match status" value="1"/>
</dbReference>
<evidence type="ECO:0000256" key="3">
    <source>
        <dbReference type="ARBA" id="ARBA00022679"/>
    </source>
</evidence>
<dbReference type="GO" id="GO:0006633">
    <property type="term" value="P:fatty acid biosynthetic process"/>
    <property type="evidence" value="ECO:0007669"/>
    <property type="project" value="TreeGrafter"/>
</dbReference>
<comment type="caution">
    <text evidence="9">The sequence shown here is derived from an EMBL/GenBank/DDBJ whole genome shotgun (WGS) entry which is preliminary data.</text>
</comment>
<dbReference type="Gene3D" id="3.40.366.10">
    <property type="entry name" value="Malonyl-Coenzyme A Acyl Carrier Protein, domain 2"/>
    <property type="match status" value="1"/>
</dbReference>
<dbReference type="GO" id="GO:0005829">
    <property type="term" value="C:cytosol"/>
    <property type="evidence" value="ECO:0007669"/>
    <property type="project" value="TreeGrafter"/>
</dbReference>
<dbReference type="Proteomes" id="UP000309215">
    <property type="component" value="Unassembled WGS sequence"/>
</dbReference>
<dbReference type="InterPro" id="IPR024925">
    <property type="entry name" value="Malonyl_CoA-ACP_transAc"/>
</dbReference>
<reference evidence="9 10" key="1">
    <citation type="submission" date="2019-04" db="EMBL/GenBank/DDBJ databases">
        <authorList>
            <person name="Li Y."/>
            <person name="Wang J."/>
        </authorList>
    </citation>
    <scope>NUCLEOTIDE SEQUENCE [LARGE SCALE GENOMIC DNA]</scope>
    <source>
        <strain evidence="9 10">DSM 14668</strain>
    </source>
</reference>
<feature type="domain" description="Malonyl-CoA:ACP transacylase (MAT)" evidence="8">
    <location>
        <begin position="10"/>
        <end position="306"/>
    </location>
</feature>
<accession>A0A4U1J8R4</accession>
<dbReference type="SUPFAM" id="SSF55048">
    <property type="entry name" value="Probable ACP-binding domain of malonyl-CoA ACP transacylase"/>
    <property type="match status" value="1"/>
</dbReference>
<dbReference type="EMBL" id="SSMQ01000030">
    <property type="protein sequence ID" value="TKD03250.1"/>
    <property type="molecule type" value="Genomic_DNA"/>
</dbReference>
<comment type="similarity">
    <text evidence="6">Belongs to the fabD family.</text>
</comment>
<dbReference type="InterPro" id="IPR016036">
    <property type="entry name" value="Malonyl_transacylase_ACP-bd"/>
</dbReference>
<dbReference type="PANTHER" id="PTHR42681">
    <property type="entry name" value="MALONYL-COA-ACYL CARRIER PROTEIN TRANSACYLASE, MITOCHONDRIAL"/>
    <property type="match status" value="1"/>
</dbReference>
<dbReference type="InterPro" id="IPR004410">
    <property type="entry name" value="Malonyl_CoA-ACP_transAc_FabD"/>
</dbReference>
<evidence type="ECO:0000313" key="9">
    <source>
        <dbReference type="EMBL" id="TKD03250.1"/>
    </source>
</evidence>
<gene>
    <name evidence="9" type="primary">fabD</name>
    <name evidence="9" type="ORF">E8A74_26285</name>
</gene>
<evidence type="ECO:0000256" key="4">
    <source>
        <dbReference type="ARBA" id="ARBA00023315"/>
    </source>
</evidence>
<dbReference type="InterPro" id="IPR014043">
    <property type="entry name" value="Acyl_transferase_dom"/>
</dbReference>
<dbReference type="EC" id="2.3.1.39" evidence="1 6"/>
<organism evidence="9 10">
    <name type="scientific">Polyangium fumosum</name>
    <dbReference type="NCBI Taxonomy" id="889272"/>
    <lineage>
        <taxon>Bacteria</taxon>
        <taxon>Pseudomonadati</taxon>
        <taxon>Myxococcota</taxon>
        <taxon>Polyangia</taxon>
        <taxon>Polyangiales</taxon>
        <taxon>Polyangiaceae</taxon>
        <taxon>Polyangium</taxon>
    </lineage>
</organism>
<dbReference type="Gene3D" id="3.30.70.250">
    <property type="entry name" value="Malonyl-CoA ACP transacylase, ACP-binding"/>
    <property type="match status" value="1"/>
</dbReference>
<evidence type="ECO:0000256" key="7">
    <source>
        <dbReference type="PIRSR" id="PIRSR000446-1"/>
    </source>
</evidence>
<dbReference type="AlphaFoldDB" id="A0A4U1J8R4"/>
<dbReference type="InterPro" id="IPR001227">
    <property type="entry name" value="Ac_transferase_dom_sf"/>
</dbReference>
<comment type="catalytic activity">
    <reaction evidence="5 6">
        <text>holo-[ACP] + malonyl-CoA = malonyl-[ACP] + CoA</text>
        <dbReference type="Rhea" id="RHEA:41792"/>
        <dbReference type="Rhea" id="RHEA-COMP:9623"/>
        <dbReference type="Rhea" id="RHEA-COMP:9685"/>
        <dbReference type="ChEBI" id="CHEBI:57287"/>
        <dbReference type="ChEBI" id="CHEBI:57384"/>
        <dbReference type="ChEBI" id="CHEBI:64479"/>
        <dbReference type="ChEBI" id="CHEBI:78449"/>
        <dbReference type="EC" id="2.3.1.39"/>
    </reaction>
</comment>
<proteinExistence type="inferred from homology"/>
<dbReference type="GO" id="GO:0004314">
    <property type="term" value="F:[acyl-carrier-protein] S-malonyltransferase activity"/>
    <property type="evidence" value="ECO:0007669"/>
    <property type="project" value="UniProtKB-EC"/>
</dbReference>
<dbReference type="InterPro" id="IPR016035">
    <property type="entry name" value="Acyl_Trfase/lysoPLipase"/>
</dbReference>
<sequence length="316" mass="32391">MQRSTKVAWLFPGQGSQLVGMGKELAATSEAARRTFERADAALGEPLSQLCFEGPMEELTLTANTQPAIVAASAAIVAALRERHPDLAPPVFAAGHSLGEYSALCAAGAIELEDAVRLCRLRGSAMQAAVPSGEGAMSAIMGLDADAIAAICEEAAAGEIVSPANYNAPGQVVIAGHKDAVARAGELVVARGGKAVPLKVSAPFHCALMRSARDALAPALERVVIHPLVFPVIANVDASPNVDPGRVAELLLRQIDGAVLWSASVERMAAEGVTHALELGPGKVLAGLGKRIAKSIKVLSVSDPAGIDAVPAFLEA</sequence>
<dbReference type="Pfam" id="PF00698">
    <property type="entry name" value="Acyl_transf_1"/>
    <property type="match status" value="1"/>
</dbReference>
<dbReference type="RefSeq" id="WP_136931835.1">
    <property type="nucleotide sequence ID" value="NZ_SSMQ01000030.1"/>
</dbReference>
<feature type="active site" evidence="7">
    <location>
        <position position="97"/>
    </location>
</feature>
<keyword evidence="3 6" id="KW-0808">Transferase</keyword>
<keyword evidence="4 6" id="KW-0012">Acyltransferase</keyword>
<dbReference type="InterPro" id="IPR050858">
    <property type="entry name" value="Mal-CoA-ACP_Trans/PKS_FabD"/>
</dbReference>
<dbReference type="NCBIfam" id="TIGR00128">
    <property type="entry name" value="fabD"/>
    <property type="match status" value="1"/>
</dbReference>
<evidence type="ECO:0000256" key="2">
    <source>
        <dbReference type="ARBA" id="ARBA00018953"/>
    </source>
</evidence>
<name>A0A4U1J8R4_9BACT</name>
<feature type="active site" evidence="7">
    <location>
        <position position="205"/>
    </location>
</feature>
<dbReference type="OrthoDB" id="9808564at2"/>
<keyword evidence="10" id="KW-1185">Reference proteome</keyword>
<evidence type="ECO:0000259" key="8">
    <source>
        <dbReference type="SMART" id="SM00827"/>
    </source>
</evidence>
<evidence type="ECO:0000256" key="6">
    <source>
        <dbReference type="PIRNR" id="PIRNR000446"/>
    </source>
</evidence>